<reference evidence="4 5" key="1">
    <citation type="submission" date="2015-02" db="EMBL/GenBank/DDBJ databases">
        <title>Improved understanding of the partial-nitritation anammox process through 23 genomes representing the majority of the microbial community.</title>
        <authorList>
            <person name="Speth D.R."/>
            <person name="In T Zandt M."/>
            <person name="Guerrero Cruz S."/>
            <person name="Jetten M.S."/>
            <person name="Dutilh B.E."/>
        </authorList>
    </citation>
    <scope>NUCLEOTIDE SEQUENCE [LARGE SCALE GENOMIC DNA]</scope>
    <source>
        <strain evidence="4">OLB20</strain>
    </source>
</reference>
<dbReference type="EC" id="2.7.7.4" evidence="4"/>
<dbReference type="InterPro" id="IPR015947">
    <property type="entry name" value="PUA-like_sf"/>
</dbReference>
<dbReference type="PATRIC" id="fig|1617426.3.peg.1417"/>
<evidence type="ECO:0000259" key="2">
    <source>
        <dbReference type="Pfam" id="PF01747"/>
    </source>
</evidence>
<evidence type="ECO:0000313" key="5">
    <source>
        <dbReference type="Proteomes" id="UP000070457"/>
    </source>
</evidence>
<dbReference type="InterPro" id="IPR014729">
    <property type="entry name" value="Rossmann-like_a/b/a_fold"/>
</dbReference>
<comment type="pathway">
    <text evidence="1">Sulfur metabolism; hydrogen sulfide biosynthesis; sulfite from sulfate: step 1/3.</text>
</comment>
<dbReference type="EMBL" id="JYNZ01000006">
    <property type="protein sequence ID" value="KXK25832.1"/>
    <property type="molecule type" value="Genomic_DNA"/>
</dbReference>
<dbReference type="Proteomes" id="UP000070457">
    <property type="component" value="Unassembled WGS sequence"/>
</dbReference>
<evidence type="ECO:0000313" key="4">
    <source>
        <dbReference type="EMBL" id="KXK25832.1"/>
    </source>
</evidence>
<organism evidence="4 5">
    <name type="scientific">candidate division WS6 bacterium OLB20</name>
    <dbReference type="NCBI Taxonomy" id="1617426"/>
    <lineage>
        <taxon>Bacteria</taxon>
        <taxon>Candidatus Dojkabacteria</taxon>
    </lineage>
</organism>
<dbReference type="SUPFAM" id="SSF88697">
    <property type="entry name" value="PUA domain-like"/>
    <property type="match status" value="1"/>
</dbReference>
<dbReference type="Pfam" id="PF01747">
    <property type="entry name" value="ATP-sulfurylase"/>
    <property type="match status" value="1"/>
</dbReference>
<sequence length="382" mass="43232">MNEPHGGKLINRIIPKEELDLDNIDLELTLDSDQVSEVKNIATGIYSPLTGYMNQDDLESVIAKSRLADGTPWTIPVFLPLSKADFDKVKPGSQILLKRTEGDSDVPFAVLIVSSTFTYDQEEYVQSVYGTKDSDHPGVAMVKSREPRAAGGDIWVFGELPRLHDQYDMTPEETRALFASKGWKTITGFQTRNAAHRAHEFIQKLCLEFVDGLFVNPIIGKKKSGDFKDEVILAVYSMLIRDFYPDNSTALGIYTSRMNYAGPKEAIFHAIARKNFGCTHFIVGRDHAGVGNYYDKLASHRIFDEFEDLGITPMRVSNAFFDKKSDMYTTQKTSPFGPEHWIAPSGTEVRRLIKEKDYDGLFYILRKEVLDEILKFDNPFVE</sequence>
<dbReference type="InterPro" id="IPR025980">
    <property type="entry name" value="ATP-Sase_PUA-like_dom"/>
</dbReference>
<dbReference type="InterPro" id="IPR024951">
    <property type="entry name" value="Sulfurylase_cat_dom"/>
</dbReference>
<accession>A0A136LW24</accession>
<keyword evidence="4" id="KW-0548">Nucleotidyltransferase</keyword>
<dbReference type="GO" id="GO:0004781">
    <property type="term" value="F:sulfate adenylyltransferase (ATP) activity"/>
    <property type="evidence" value="ECO:0007669"/>
    <property type="project" value="UniProtKB-EC"/>
</dbReference>
<dbReference type="PANTHER" id="PTHR43509:SF1">
    <property type="entry name" value="SULFATE ADENYLYLTRANSFERASE"/>
    <property type="match status" value="1"/>
</dbReference>
<feature type="domain" description="Sulphate adenylyltransferase catalytic" evidence="2">
    <location>
        <begin position="166"/>
        <end position="374"/>
    </location>
</feature>
<evidence type="ECO:0000256" key="1">
    <source>
        <dbReference type="ARBA" id="ARBA00005048"/>
    </source>
</evidence>
<gene>
    <name evidence="4" type="primary">sat</name>
    <name evidence="4" type="ORF">TR69_WS6001001438</name>
</gene>
<dbReference type="SUPFAM" id="SSF52374">
    <property type="entry name" value="Nucleotidylyl transferase"/>
    <property type="match status" value="1"/>
</dbReference>
<evidence type="ECO:0000259" key="3">
    <source>
        <dbReference type="Pfam" id="PF14306"/>
    </source>
</evidence>
<dbReference type="NCBIfam" id="NF003166">
    <property type="entry name" value="PRK04149.1"/>
    <property type="match status" value="1"/>
</dbReference>
<feature type="domain" description="ATP-sulfurylase PUA-like" evidence="3">
    <location>
        <begin position="3"/>
        <end position="157"/>
    </location>
</feature>
<dbReference type="Pfam" id="PF14306">
    <property type="entry name" value="PUA_2"/>
    <property type="match status" value="1"/>
</dbReference>
<protein>
    <submittedName>
        <fullName evidence="4">Sulfate adenylyltransferase</fullName>
        <ecNumber evidence="4">2.7.7.4</ecNumber>
    </submittedName>
</protein>
<dbReference type="STRING" id="1617426.TR69_WS6001001438"/>
<name>A0A136LW24_9BACT</name>
<dbReference type="Gene3D" id="3.40.50.620">
    <property type="entry name" value="HUPs"/>
    <property type="match status" value="1"/>
</dbReference>
<keyword evidence="4" id="KW-0808">Transferase</keyword>
<dbReference type="Gene3D" id="3.10.400.10">
    <property type="entry name" value="Sulfate adenylyltransferase"/>
    <property type="match status" value="1"/>
</dbReference>
<dbReference type="PANTHER" id="PTHR43509">
    <property type="match status" value="1"/>
</dbReference>
<proteinExistence type="predicted"/>
<dbReference type="AlphaFoldDB" id="A0A136LW24"/>
<comment type="caution">
    <text evidence="4">The sequence shown here is derived from an EMBL/GenBank/DDBJ whole genome shotgun (WGS) entry which is preliminary data.</text>
</comment>